<keyword evidence="3" id="KW-0812">Transmembrane</keyword>
<keyword evidence="3" id="KW-0472">Membrane</keyword>
<reference evidence="4 5" key="1">
    <citation type="submission" date="2023-12" db="EMBL/GenBank/DDBJ databases">
        <title>A high-quality genome assembly for Dillenia turbinata (Dilleniales).</title>
        <authorList>
            <person name="Chanderbali A."/>
        </authorList>
    </citation>
    <scope>NUCLEOTIDE SEQUENCE [LARGE SCALE GENOMIC DNA]</scope>
    <source>
        <strain evidence="4">LSX21</strain>
        <tissue evidence="4">Leaf</tissue>
    </source>
</reference>
<evidence type="ECO:0000313" key="4">
    <source>
        <dbReference type="EMBL" id="KAK6923984.1"/>
    </source>
</evidence>
<protein>
    <submittedName>
        <fullName evidence="4">CGLD27-like</fullName>
    </submittedName>
</protein>
<dbReference type="InterPro" id="IPR009631">
    <property type="entry name" value="CGLD27-like"/>
</dbReference>
<accession>A0AAN8Z2F3</accession>
<feature type="transmembrane region" description="Helical" evidence="3">
    <location>
        <begin position="129"/>
        <end position="150"/>
    </location>
</feature>
<evidence type="ECO:0000256" key="1">
    <source>
        <dbReference type="ARBA" id="ARBA00004474"/>
    </source>
</evidence>
<organism evidence="4 5">
    <name type="scientific">Dillenia turbinata</name>
    <dbReference type="NCBI Taxonomy" id="194707"/>
    <lineage>
        <taxon>Eukaryota</taxon>
        <taxon>Viridiplantae</taxon>
        <taxon>Streptophyta</taxon>
        <taxon>Embryophyta</taxon>
        <taxon>Tracheophyta</taxon>
        <taxon>Spermatophyta</taxon>
        <taxon>Magnoliopsida</taxon>
        <taxon>eudicotyledons</taxon>
        <taxon>Gunneridae</taxon>
        <taxon>Pentapetalae</taxon>
        <taxon>Dilleniales</taxon>
        <taxon>Dilleniaceae</taxon>
        <taxon>Dillenia</taxon>
    </lineage>
</organism>
<feature type="transmembrane region" description="Helical" evidence="3">
    <location>
        <begin position="96"/>
        <end position="117"/>
    </location>
</feature>
<keyword evidence="3" id="KW-1133">Transmembrane helix</keyword>
<keyword evidence="2" id="KW-0934">Plastid</keyword>
<dbReference type="EMBL" id="JBAMMX010000017">
    <property type="protein sequence ID" value="KAK6923984.1"/>
    <property type="molecule type" value="Genomic_DNA"/>
</dbReference>
<evidence type="ECO:0000256" key="2">
    <source>
        <dbReference type="ARBA" id="ARBA00022640"/>
    </source>
</evidence>
<dbReference type="AlphaFoldDB" id="A0AAN8Z2F3"/>
<comment type="caution">
    <text evidence="4">The sequence shown here is derived from an EMBL/GenBank/DDBJ whole genome shotgun (WGS) entry which is preliminary data.</text>
</comment>
<comment type="subcellular location">
    <subcellularLocation>
        <location evidence="1">Plastid</location>
    </subcellularLocation>
</comment>
<gene>
    <name evidence="4" type="ORF">RJ641_010184</name>
</gene>
<evidence type="ECO:0000313" key="5">
    <source>
        <dbReference type="Proteomes" id="UP001370490"/>
    </source>
</evidence>
<proteinExistence type="predicted"/>
<sequence>MLRLNICCSITPKQVKSGARYGSWITLNHGPRNAYLRISAKALSDEKNGGSSGYSERSWDPGLEIEVPFEQRPVNEYSSLKDETLYSWGDLSPRDLFIRLGGIWLVTFTVLGVPVAAASFNPAKEPLRFVLAAGTGTLFLVSLIVLRIYLGWSYVGDRLLSAVIPYEETGWYDGQMWVKPPEVLARDRLLGSYKVKPVIQLLKQTLVGTGVLLVTAVFLFIFATPVEDFLRNTFTPHEKLSEVQTSKGTSKYNISKEELLRLPVEVMADDDLATAAAEAADGRPVYCRDRYYRALAGGQYCKWEDLIK</sequence>
<feature type="transmembrane region" description="Helical" evidence="3">
    <location>
        <begin position="206"/>
        <end position="226"/>
    </location>
</feature>
<dbReference type="Proteomes" id="UP001370490">
    <property type="component" value="Unassembled WGS sequence"/>
</dbReference>
<dbReference type="PANTHER" id="PTHR34214">
    <property type="match status" value="1"/>
</dbReference>
<keyword evidence="5" id="KW-1185">Reference proteome</keyword>
<dbReference type="GO" id="GO:0009536">
    <property type="term" value="C:plastid"/>
    <property type="evidence" value="ECO:0007669"/>
    <property type="project" value="UniProtKB-SubCell"/>
</dbReference>
<name>A0AAN8Z2F3_9MAGN</name>
<dbReference type="PANTHER" id="PTHR34214:SF3">
    <property type="entry name" value="PROTEIN CONSERVED IN THE GREEN LINEAGE AND DIATOMS 27, CHLOROPLASTIC"/>
    <property type="match status" value="1"/>
</dbReference>
<dbReference type="Pfam" id="PF06799">
    <property type="entry name" value="CGLD27-like"/>
    <property type="match status" value="1"/>
</dbReference>
<evidence type="ECO:0000256" key="3">
    <source>
        <dbReference type="SAM" id="Phobius"/>
    </source>
</evidence>